<evidence type="ECO:0000259" key="1">
    <source>
        <dbReference type="Pfam" id="PF25545"/>
    </source>
</evidence>
<sequence>MEGTVRNPGYRMNCLQDNKILFRHPSDPLPGAVAACFQQMVQAVPDAPRWTLDQSIAAVYELDALGRLQCYESQVANFFRKYVFLEGEDVGLKELFGMPMARHLLPCLPTARFPVSQPRPDLLYGYARQPVFTSAQLLILKELHEQIPDYAEGYLDLLFPFFSIELKAASGTGGDLWTAANQCAGASAACVQAVDQLNTVLGEIGYRGRVLNLCYSLAMDNNLAQLYASWRDENDQTVYIQRVDSFLLSSPEHFTRFRQRVLAILAWGRGARLNDIRLALDLILETRQRAASELAKSRLAPEVEDDGRPYNKRRRQRRIP</sequence>
<gene>
    <name evidence="2" type="ORF">B0T21DRAFT_300687</name>
</gene>
<dbReference type="Pfam" id="PF25545">
    <property type="entry name" value="DUF7924"/>
    <property type="match status" value="1"/>
</dbReference>
<dbReference type="EMBL" id="JAUKTV010000031">
    <property type="protein sequence ID" value="KAK0701178.1"/>
    <property type="molecule type" value="Genomic_DNA"/>
</dbReference>
<dbReference type="PANTHER" id="PTHR42470:SF1">
    <property type="entry name" value="VAST DOMAIN-CONTAINING PROTEIN"/>
    <property type="match status" value="1"/>
</dbReference>
<dbReference type="Proteomes" id="UP001172159">
    <property type="component" value="Unassembled WGS sequence"/>
</dbReference>
<proteinExistence type="predicted"/>
<feature type="domain" description="DUF7924" evidence="1">
    <location>
        <begin position="107"/>
        <end position="280"/>
    </location>
</feature>
<evidence type="ECO:0000313" key="2">
    <source>
        <dbReference type="EMBL" id="KAK0701178.1"/>
    </source>
</evidence>
<comment type="caution">
    <text evidence="2">The sequence shown here is derived from an EMBL/GenBank/DDBJ whole genome shotgun (WGS) entry which is preliminary data.</text>
</comment>
<protein>
    <recommendedName>
        <fullName evidence="1">DUF7924 domain-containing protein</fullName>
    </recommendedName>
</protein>
<reference evidence="2" key="1">
    <citation type="submission" date="2023-06" db="EMBL/GenBank/DDBJ databases">
        <title>Genome-scale phylogeny and comparative genomics of the fungal order Sordariales.</title>
        <authorList>
            <consortium name="Lawrence Berkeley National Laboratory"/>
            <person name="Hensen N."/>
            <person name="Bonometti L."/>
            <person name="Westerberg I."/>
            <person name="Brannstrom I.O."/>
            <person name="Guillou S."/>
            <person name="Cros-Aarteil S."/>
            <person name="Calhoun S."/>
            <person name="Haridas S."/>
            <person name="Kuo A."/>
            <person name="Mondo S."/>
            <person name="Pangilinan J."/>
            <person name="Riley R."/>
            <person name="Labutti K."/>
            <person name="Andreopoulos B."/>
            <person name="Lipzen A."/>
            <person name="Chen C."/>
            <person name="Yanf M."/>
            <person name="Daum C."/>
            <person name="Ng V."/>
            <person name="Clum A."/>
            <person name="Steindorff A."/>
            <person name="Ohm R."/>
            <person name="Martin F."/>
            <person name="Silar P."/>
            <person name="Natvig D."/>
            <person name="Lalanne C."/>
            <person name="Gautier V."/>
            <person name="Ament-Velasquez S.L."/>
            <person name="Kruys A."/>
            <person name="Hutchinson M.I."/>
            <person name="Powell A.J."/>
            <person name="Barry K."/>
            <person name="Miller A.N."/>
            <person name="Grigoriev I.V."/>
            <person name="Debuchy R."/>
            <person name="Gladieux P."/>
            <person name="Thoren M.H."/>
            <person name="Johannesson H."/>
        </authorList>
    </citation>
    <scope>NUCLEOTIDE SEQUENCE</scope>
    <source>
        <strain evidence="2">CBS 540.89</strain>
    </source>
</reference>
<name>A0AA40DIH3_9PEZI</name>
<keyword evidence="3" id="KW-1185">Reference proteome</keyword>
<organism evidence="2 3">
    <name type="scientific">Apiosordaria backusii</name>
    <dbReference type="NCBI Taxonomy" id="314023"/>
    <lineage>
        <taxon>Eukaryota</taxon>
        <taxon>Fungi</taxon>
        <taxon>Dikarya</taxon>
        <taxon>Ascomycota</taxon>
        <taxon>Pezizomycotina</taxon>
        <taxon>Sordariomycetes</taxon>
        <taxon>Sordariomycetidae</taxon>
        <taxon>Sordariales</taxon>
        <taxon>Lasiosphaeriaceae</taxon>
        <taxon>Apiosordaria</taxon>
    </lineage>
</organism>
<dbReference type="InterPro" id="IPR057684">
    <property type="entry name" value="DUF7924"/>
</dbReference>
<dbReference type="AlphaFoldDB" id="A0AA40DIH3"/>
<dbReference type="PANTHER" id="PTHR42470">
    <property type="entry name" value="VAST DOMAIN-CONTAINING PROTEIN"/>
    <property type="match status" value="1"/>
</dbReference>
<evidence type="ECO:0000313" key="3">
    <source>
        <dbReference type="Proteomes" id="UP001172159"/>
    </source>
</evidence>
<accession>A0AA40DIH3</accession>